<keyword evidence="3" id="KW-1185">Reference proteome</keyword>
<feature type="region of interest" description="Disordered" evidence="1">
    <location>
        <begin position="126"/>
        <end position="150"/>
    </location>
</feature>
<sequence length="893" mass="102788">MILLPSACVATHLPSHFVARSLKPFNQANSILLNNRDFVETDKEERETLSLFVAFALIEIYERTTVPWLKRGHDSIELSHVTEEKKIRTIRNLVKEPIRFGTISDNNQIRAEEEYKKVYEKEEETVAKKGQKKKEVKRRQERKGCSPRDFGARRKGVTRITQFLEHECFNRPCNQISFECIKVLEHRKENSHVNFVEQKSNFGNEETTDTVQSESSKKNEEYSEVLDSKGSIPFSARRLEKMLEKAILKIITGDLGTAEMLLLKSLNYTPEEVLAIRERELDKRKDEELRKIEESNEKKYNNENLYRDKAKHWNYNSMELESSSRNDPDVDMARNERKKNRYKGKASYDKDFDFDAYNRQAVIDYENLASKLELQQSWSEPANFDYETESRNSEEQNPSQNIHQDFDRAMEPHVIFKIPYDDSEFDSSFGSDEKSKFIDRDALVLSKGLKHRIPLSLRHTTARNVANSFHASSLSTSSSSSSSSASSAATGHTPLPIVYQLRNFEDVRSDHPKNQPSFSTTEFPEPITTSAIITNVTSNATSNITDFADSANDDKLSVKDADNTTNRKISEYEGLEWVGDDVYRVIPAFADSLGYDNTDETSDDEEQNLDIFPEGNENDTVEYQNDALDPTKLFTANANGSIENASQTNLTLYQQLARAHRLGLSQKVIDNIKIQILMVTGRWNLSTDTNQVQREKLTMFPPACQIPRNADPEAWMDPFSMNMYFQLNFTARDYIVAARLRISKLPQENVTTSDFRLSNPFDEDEDEKIRISVYYYTKALRKHRSKKRLMDSIVTSLTGNDTPLALDVRHGLRAWRPSPRNQHGNNHGLVIEIEDQDGRPLKPAQYIQQPTCGDHDLDKKASERTPALFVRACPRYIRIVNDKKVMYINCSRH</sequence>
<dbReference type="Proteomes" id="UP000310200">
    <property type="component" value="Unassembled WGS sequence"/>
</dbReference>
<evidence type="ECO:0000256" key="1">
    <source>
        <dbReference type="SAM" id="MobiDB-lite"/>
    </source>
</evidence>
<feature type="compositionally biased region" description="Basic and acidic residues" evidence="1">
    <location>
        <begin position="322"/>
        <end position="335"/>
    </location>
</feature>
<protein>
    <recommendedName>
        <fullName evidence="4">TGF-beta propeptide domain-containing protein</fullName>
    </recommendedName>
</protein>
<evidence type="ECO:0008006" key="4">
    <source>
        <dbReference type="Google" id="ProtNLM"/>
    </source>
</evidence>
<evidence type="ECO:0000313" key="3">
    <source>
        <dbReference type="Proteomes" id="UP000310200"/>
    </source>
</evidence>
<dbReference type="AlphaFoldDB" id="A0A4S2KKZ2"/>
<proteinExistence type="predicted"/>
<feature type="compositionally biased region" description="Basic residues" evidence="1">
    <location>
        <begin position="129"/>
        <end position="141"/>
    </location>
</feature>
<accession>A0A4S2KKZ2</accession>
<feature type="region of interest" description="Disordered" evidence="1">
    <location>
        <begin position="320"/>
        <end position="342"/>
    </location>
</feature>
<comment type="caution">
    <text evidence="2">The sequence shown here is derived from an EMBL/GenBank/DDBJ whole genome shotgun (WGS) entry which is preliminary data.</text>
</comment>
<feature type="region of interest" description="Disordered" evidence="1">
    <location>
        <begin position="199"/>
        <end position="222"/>
    </location>
</feature>
<evidence type="ECO:0000313" key="2">
    <source>
        <dbReference type="EMBL" id="TGZ48547.1"/>
    </source>
</evidence>
<name>A0A4S2KKZ2_9HYME</name>
<organism evidence="2 3">
    <name type="scientific">Temnothorax longispinosus</name>
    <dbReference type="NCBI Taxonomy" id="300112"/>
    <lineage>
        <taxon>Eukaryota</taxon>
        <taxon>Metazoa</taxon>
        <taxon>Ecdysozoa</taxon>
        <taxon>Arthropoda</taxon>
        <taxon>Hexapoda</taxon>
        <taxon>Insecta</taxon>
        <taxon>Pterygota</taxon>
        <taxon>Neoptera</taxon>
        <taxon>Endopterygota</taxon>
        <taxon>Hymenoptera</taxon>
        <taxon>Apocrita</taxon>
        <taxon>Aculeata</taxon>
        <taxon>Formicoidea</taxon>
        <taxon>Formicidae</taxon>
        <taxon>Myrmicinae</taxon>
        <taxon>Temnothorax</taxon>
    </lineage>
</organism>
<feature type="compositionally biased region" description="Polar residues" evidence="1">
    <location>
        <begin position="199"/>
        <end position="212"/>
    </location>
</feature>
<gene>
    <name evidence="2" type="ORF">DBV15_08275</name>
</gene>
<dbReference type="EMBL" id="QBLH01002432">
    <property type="protein sequence ID" value="TGZ48547.1"/>
    <property type="molecule type" value="Genomic_DNA"/>
</dbReference>
<reference evidence="2 3" key="1">
    <citation type="journal article" date="2019" name="Philos. Trans. R. Soc. Lond., B, Biol. Sci.">
        <title>Ant behaviour and brain gene expression of defending hosts depend on the ecological success of the intruding social parasite.</title>
        <authorList>
            <person name="Kaur R."/>
            <person name="Stoldt M."/>
            <person name="Jongepier E."/>
            <person name="Feldmeyer B."/>
            <person name="Menzel F."/>
            <person name="Bornberg-Bauer E."/>
            <person name="Foitzik S."/>
        </authorList>
    </citation>
    <scope>NUCLEOTIDE SEQUENCE [LARGE SCALE GENOMIC DNA]</scope>
    <source>
        <tissue evidence="2">Whole body</tissue>
    </source>
</reference>